<accession>A0ACA9SJF3</accession>
<organism evidence="1 2">
    <name type="scientific">Racocetra persica</name>
    <dbReference type="NCBI Taxonomy" id="160502"/>
    <lineage>
        <taxon>Eukaryota</taxon>
        <taxon>Fungi</taxon>
        <taxon>Fungi incertae sedis</taxon>
        <taxon>Mucoromycota</taxon>
        <taxon>Glomeromycotina</taxon>
        <taxon>Glomeromycetes</taxon>
        <taxon>Diversisporales</taxon>
        <taxon>Gigasporaceae</taxon>
        <taxon>Racocetra</taxon>
    </lineage>
</organism>
<name>A0ACA9SJF3_9GLOM</name>
<evidence type="ECO:0000313" key="1">
    <source>
        <dbReference type="EMBL" id="CAG8840458.1"/>
    </source>
</evidence>
<protein>
    <submittedName>
        <fullName evidence="1">23300_t:CDS:1</fullName>
    </submittedName>
</protein>
<dbReference type="EMBL" id="CAJVQC010126813">
    <property type="protein sequence ID" value="CAG8840458.1"/>
    <property type="molecule type" value="Genomic_DNA"/>
</dbReference>
<evidence type="ECO:0000313" key="2">
    <source>
        <dbReference type="Proteomes" id="UP000789920"/>
    </source>
</evidence>
<sequence length="77" mass="9116">IIIATNEQMMPENLQTSLEKAINKVKESKILKEAISNLKKLSEISDNQDVKKYFQELDQQFKIQELEQQLKDFDKQF</sequence>
<comment type="caution">
    <text evidence="1">The sequence shown here is derived from an EMBL/GenBank/DDBJ whole genome shotgun (WGS) entry which is preliminary data.</text>
</comment>
<gene>
    <name evidence="1" type="ORF">RPERSI_LOCUS31439</name>
</gene>
<feature type="non-terminal residue" evidence="1">
    <location>
        <position position="1"/>
    </location>
</feature>
<keyword evidence="2" id="KW-1185">Reference proteome</keyword>
<dbReference type="Proteomes" id="UP000789920">
    <property type="component" value="Unassembled WGS sequence"/>
</dbReference>
<reference evidence="1" key="1">
    <citation type="submission" date="2021-06" db="EMBL/GenBank/DDBJ databases">
        <authorList>
            <person name="Kallberg Y."/>
            <person name="Tangrot J."/>
            <person name="Rosling A."/>
        </authorList>
    </citation>
    <scope>NUCLEOTIDE SEQUENCE</scope>
    <source>
        <strain evidence="1">MA461A</strain>
    </source>
</reference>
<proteinExistence type="predicted"/>